<dbReference type="AlphaFoldDB" id="W1NU29"/>
<sequence>MEMVTREHDRRRWLRGCTWSRWSCSHGRRLRWSRGRMEMISREHGGGCEGAPGASGRAVIGDG</sequence>
<dbReference type="Gramene" id="ERM98735">
    <property type="protein sequence ID" value="ERM98735"/>
    <property type="gene ID" value="AMTR_s00082p00071250"/>
</dbReference>
<dbReference type="Proteomes" id="UP000017836">
    <property type="component" value="Unassembled WGS sequence"/>
</dbReference>
<evidence type="ECO:0000313" key="3">
    <source>
        <dbReference type="Proteomes" id="UP000017836"/>
    </source>
</evidence>
<name>W1NU29_AMBTC</name>
<dbReference type="EMBL" id="KI395277">
    <property type="protein sequence ID" value="ERM98735.1"/>
    <property type="molecule type" value="Genomic_DNA"/>
</dbReference>
<keyword evidence="3" id="KW-1185">Reference proteome</keyword>
<organism evidence="2 3">
    <name type="scientific">Amborella trichopoda</name>
    <dbReference type="NCBI Taxonomy" id="13333"/>
    <lineage>
        <taxon>Eukaryota</taxon>
        <taxon>Viridiplantae</taxon>
        <taxon>Streptophyta</taxon>
        <taxon>Embryophyta</taxon>
        <taxon>Tracheophyta</taxon>
        <taxon>Spermatophyta</taxon>
        <taxon>Magnoliopsida</taxon>
        <taxon>Amborellales</taxon>
        <taxon>Amborellaceae</taxon>
        <taxon>Amborella</taxon>
    </lineage>
</organism>
<protein>
    <submittedName>
        <fullName evidence="2">Uncharacterized protein</fullName>
    </submittedName>
</protein>
<feature type="region of interest" description="Disordered" evidence="1">
    <location>
        <begin position="43"/>
        <end position="63"/>
    </location>
</feature>
<dbReference type="HOGENOM" id="CLU_2888756_0_0_1"/>
<evidence type="ECO:0000313" key="2">
    <source>
        <dbReference type="EMBL" id="ERM98735.1"/>
    </source>
</evidence>
<accession>W1NU29</accession>
<proteinExistence type="predicted"/>
<reference evidence="3" key="1">
    <citation type="journal article" date="2013" name="Science">
        <title>The Amborella genome and the evolution of flowering plants.</title>
        <authorList>
            <consortium name="Amborella Genome Project"/>
        </authorList>
    </citation>
    <scope>NUCLEOTIDE SEQUENCE [LARGE SCALE GENOMIC DNA]</scope>
</reference>
<evidence type="ECO:0000256" key="1">
    <source>
        <dbReference type="SAM" id="MobiDB-lite"/>
    </source>
</evidence>
<gene>
    <name evidence="2" type="ORF">AMTR_s00082p00071250</name>
</gene>